<dbReference type="AlphaFoldDB" id="A0A368RI09"/>
<proteinExistence type="predicted"/>
<reference evidence="2" key="2">
    <citation type="submission" date="2015-07" db="EMBL/GenBank/DDBJ databases">
        <authorList>
            <person name="Noorani M."/>
        </authorList>
    </citation>
    <scope>NUCLEOTIDE SEQUENCE</scope>
    <source>
        <strain evidence="2">Yugu1</strain>
    </source>
</reference>
<dbReference type="STRING" id="4555.A0A368RI09"/>
<evidence type="ECO:0000256" key="1">
    <source>
        <dbReference type="SAM" id="MobiDB-lite"/>
    </source>
</evidence>
<name>A0A368RI09_SETIT</name>
<accession>A0A368RI09</accession>
<organism evidence="2">
    <name type="scientific">Setaria italica</name>
    <name type="common">Foxtail millet</name>
    <name type="synonym">Panicum italicum</name>
    <dbReference type="NCBI Taxonomy" id="4555"/>
    <lineage>
        <taxon>Eukaryota</taxon>
        <taxon>Viridiplantae</taxon>
        <taxon>Streptophyta</taxon>
        <taxon>Embryophyta</taxon>
        <taxon>Tracheophyta</taxon>
        <taxon>Spermatophyta</taxon>
        <taxon>Magnoliopsida</taxon>
        <taxon>Liliopsida</taxon>
        <taxon>Poales</taxon>
        <taxon>Poaceae</taxon>
        <taxon>PACMAD clade</taxon>
        <taxon>Panicoideae</taxon>
        <taxon>Panicodae</taxon>
        <taxon>Paniceae</taxon>
        <taxon>Cenchrinae</taxon>
        <taxon>Setaria</taxon>
    </lineage>
</organism>
<evidence type="ECO:0000313" key="2">
    <source>
        <dbReference type="EMBL" id="RCV29837.1"/>
    </source>
</evidence>
<protein>
    <submittedName>
        <fullName evidence="2">Uncharacterized protein</fullName>
    </submittedName>
</protein>
<gene>
    <name evidence="2" type="ORF">SETIT_6G045200v2</name>
</gene>
<sequence>MAAGDSAVVFLETSLGTRFAVSFPSRGTTVADLKRACLSVTSPPPSPIATLISPLPFFLCIYRLPISAVWPNSNRNRNTSNWTGLLSAQHSACFPRTGPIAVTSLQVKRDAAFRGVEGTWHLRVEANQLSPRPITRRDAKFGAGNAEQSASHPIAEKSTQNMLPGVPVPQGGGNLALYGSGNPPTNQEFLKHAGGSSEFLKHAGGSSQSEDENTMHQESADLDLAAGGSDTPLTNHQDGPLKCPQHAS</sequence>
<dbReference type="OrthoDB" id="1093005at2759"/>
<dbReference type="EMBL" id="CM003533">
    <property type="protein sequence ID" value="RCV29837.1"/>
    <property type="molecule type" value="Genomic_DNA"/>
</dbReference>
<feature type="non-terminal residue" evidence="2">
    <location>
        <position position="248"/>
    </location>
</feature>
<reference evidence="2" key="1">
    <citation type="journal article" date="2012" name="Nat. Biotechnol.">
        <title>Reference genome sequence of the model plant Setaria.</title>
        <authorList>
            <person name="Bennetzen J.L."/>
            <person name="Schmutz J."/>
            <person name="Wang H."/>
            <person name="Percifield R."/>
            <person name="Hawkins J."/>
            <person name="Pontaroli A.C."/>
            <person name="Estep M."/>
            <person name="Feng L."/>
            <person name="Vaughn J.N."/>
            <person name="Grimwood J."/>
            <person name="Jenkins J."/>
            <person name="Barry K."/>
            <person name="Lindquist E."/>
            <person name="Hellsten U."/>
            <person name="Deshpande S."/>
            <person name="Wang X."/>
            <person name="Wu X."/>
            <person name="Mitros T."/>
            <person name="Triplett J."/>
            <person name="Yang X."/>
            <person name="Ye C.Y."/>
            <person name="Mauro-Herrera M."/>
            <person name="Wang L."/>
            <person name="Li P."/>
            <person name="Sharma M."/>
            <person name="Sharma R."/>
            <person name="Ronald P.C."/>
            <person name="Panaud O."/>
            <person name="Kellogg E.A."/>
            <person name="Brutnell T.P."/>
            <person name="Doust A.N."/>
            <person name="Tuskan G.A."/>
            <person name="Rokhsar D."/>
            <person name="Devos K.M."/>
        </authorList>
    </citation>
    <scope>NUCLEOTIDE SEQUENCE [LARGE SCALE GENOMIC DNA]</scope>
    <source>
        <strain evidence="2">Yugu1</strain>
    </source>
</reference>
<feature type="region of interest" description="Disordered" evidence="1">
    <location>
        <begin position="196"/>
        <end position="248"/>
    </location>
</feature>